<dbReference type="InterPro" id="IPR036424">
    <property type="entry name" value="UPP_synth-like_sf"/>
</dbReference>
<dbReference type="AlphaFoldDB" id="A0ABD5NM20"/>
<dbReference type="InterPro" id="IPR018520">
    <property type="entry name" value="UPP_synth-like_CS"/>
</dbReference>
<dbReference type="GO" id="GO:0000287">
    <property type="term" value="F:magnesium ion binding"/>
    <property type="evidence" value="ECO:0007669"/>
    <property type="project" value="UniProtKB-UniRule"/>
</dbReference>
<comment type="function">
    <text evidence="2">Catalyzes the sequential condensation of isopentenyl diphosphate (IPP) with geranylgeranyl diphosphate (GGPP) to yield (2Z,6Z,10Z,14Z,18Z,22Z,26Z,30E,34E,38E)-undecaprenyl diphosphate (tritrans,heptacis-UPP). It is probably the precursor of glycosyl carrier lipids.</text>
</comment>
<comment type="similarity">
    <text evidence="2">Belongs to the UPP synthase family.</text>
</comment>
<evidence type="ECO:0000313" key="4">
    <source>
        <dbReference type="EMBL" id="MFC3958098.1"/>
    </source>
</evidence>
<comment type="caution">
    <text evidence="2">Lacks conserved residue(s) required for the propagation of feature annotation.</text>
</comment>
<feature type="binding site" evidence="2">
    <location>
        <position position="85"/>
    </location>
    <ligand>
        <name>substrate</name>
    </ligand>
</feature>
<evidence type="ECO:0000256" key="2">
    <source>
        <dbReference type="HAMAP-Rule" id="MF_01139"/>
    </source>
</evidence>
<dbReference type="NCBIfam" id="TIGR00055">
    <property type="entry name" value="uppS"/>
    <property type="match status" value="1"/>
</dbReference>
<dbReference type="PANTHER" id="PTHR10291:SF43">
    <property type="entry name" value="DEHYDRODOLICHYL DIPHOSPHATE SYNTHASE COMPLEX SUBUNIT DHDDS"/>
    <property type="match status" value="1"/>
</dbReference>
<feature type="binding site" evidence="2">
    <location>
        <position position="206"/>
    </location>
    <ligand>
        <name>substrate</name>
    </ligand>
</feature>
<dbReference type="EC" id="2.5.1.89" evidence="2"/>
<dbReference type="Pfam" id="PF01255">
    <property type="entry name" value="Prenyltransf"/>
    <property type="match status" value="1"/>
</dbReference>
<keyword evidence="1 2" id="KW-0808">Transferase</keyword>
<keyword evidence="5" id="KW-1185">Reference proteome</keyword>
<evidence type="ECO:0000256" key="3">
    <source>
        <dbReference type="SAM" id="MobiDB-lite"/>
    </source>
</evidence>
<dbReference type="Gene3D" id="3.40.1180.10">
    <property type="entry name" value="Decaprenyl diphosphate synthase-like"/>
    <property type="match status" value="1"/>
</dbReference>
<feature type="active site" description="Proton acceptor" evidence="2">
    <location>
        <position position="84"/>
    </location>
</feature>
<dbReference type="InterPro" id="IPR001441">
    <property type="entry name" value="UPP_synth-like"/>
</dbReference>
<reference evidence="4 5" key="1">
    <citation type="journal article" date="2019" name="Int. J. Syst. Evol. Microbiol.">
        <title>The Global Catalogue of Microorganisms (GCM) 10K type strain sequencing project: providing services to taxonomists for standard genome sequencing and annotation.</title>
        <authorList>
            <consortium name="The Broad Institute Genomics Platform"/>
            <consortium name="The Broad Institute Genome Sequencing Center for Infectious Disease"/>
            <person name="Wu L."/>
            <person name="Ma J."/>
        </authorList>
    </citation>
    <scope>NUCLEOTIDE SEQUENCE [LARGE SCALE GENOMIC DNA]</scope>
    <source>
        <strain evidence="4 5">IBRC-M 10256</strain>
    </source>
</reference>
<feature type="active site" evidence="2">
    <location>
        <position position="36"/>
    </location>
</feature>
<feature type="binding site" evidence="2">
    <location>
        <position position="53"/>
    </location>
    <ligand>
        <name>substrate</name>
    </ligand>
</feature>
<dbReference type="SUPFAM" id="SSF64005">
    <property type="entry name" value="Undecaprenyl diphosphate synthase"/>
    <property type="match status" value="1"/>
</dbReference>
<comment type="subunit">
    <text evidence="2">Homodimer.</text>
</comment>
<evidence type="ECO:0000256" key="1">
    <source>
        <dbReference type="ARBA" id="ARBA00022679"/>
    </source>
</evidence>
<dbReference type="GeneID" id="73903482"/>
<feature type="binding site" evidence="2">
    <location>
        <begin position="81"/>
        <end position="83"/>
    </location>
    <ligand>
        <name>substrate</name>
    </ligand>
</feature>
<comment type="caution">
    <text evidence="4">The sequence shown here is derived from an EMBL/GenBank/DDBJ whole genome shotgun (WGS) entry which is preliminary data.</text>
</comment>
<keyword evidence="2" id="KW-0460">Magnesium</keyword>
<protein>
    <recommendedName>
        <fullName evidence="2">Tritrans,polycis-undecaprenyl-diphosphate synthase (geranylgeranyl-diphosphate specific)</fullName>
        <ecNumber evidence="2">2.5.1.89</ecNumber>
    </recommendedName>
    <alternativeName>
        <fullName evidence="2">Undecaprenyl diphosphate synthase</fullName>
        <shortName evidence="2">UDS</shortName>
    </alternativeName>
    <alternativeName>
        <fullName evidence="2">Undecaprenyl pyrophosphate synthase</fullName>
        <shortName evidence="2">UPP synthase</shortName>
    </alternativeName>
</protein>
<dbReference type="EMBL" id="JBHSAQ010000002">
    <property type="protein sequence ID" value="MFC3958098.1"/>
    <property type="molecule type" value="Genomic_DNA"/>
</dbReference>
<comment type="cofactor">
    <cofactor evidence="2">
        <name>Mg(2+)</name>
        <dbReference type="ChEBI" id="CHEBI:18420"/>
    </cofactor>
    <text evidence="2">Binds 2 magnesium ions per subunit.</text>
</comment>
<proteinExistence type="inferred from homology"/>
<dbReference type="PROSITE" id="PS01066">
    <property type="entry name" value="UPP_SYNTHASE"/>
    <property type="match status" value="1"/>
</dbReference>
<feature type="region of interest" description="Disordered" evidence="3">
    <location>
        <begin position="35"/>
        <end position="58"/>
    </location>
</feature>
<name>A0ABD5NM20_9EURY</name>
<dbReference type="Proteomes" id="UP001595846">
    <property type="component" value="Unassembled WGS sequence"/>
</dbReference>
<organism evidence="4 5">
    <name type="scientific">Halovivax cerinus</name>
    <dbReference type="NCBI Taxonomy" id="1487865"/>
    <lineage>
        <taxon>Archaea</taxon>
        <taxon>Methanobacteriati</taxon>
        <taxon>Methanobacteriota</taxon>
        <taxon>Stenosarchaea group</taxon>
        <taxon>Halobacteria</taxon>
        <taxon>Halobacteriales</taxon>
        <taxon>Natrialbaceae</taxon>
        <taxon>Halovivax</taxon>
    </lineage>
</organism>
<feature type="binding site" evidence="2">
    <location>
        <position position="87"/>
    </location>
    <ligand>
        <name>substrate</name>
    </ligand>
</feature>
<dbReference type="HAMAP" id="MF_01139">
    <property type="entry name" value="ISPT"/>
    <property type="match status" value="1"/>
</dbReference>
<feature type="binding site" evidence="2">
    <location>
        <position position="36"/>
    </location>
    <ligand>
        <name>Mg(2+)</name>
        <dbReference type="ChEBI" id="CHEBI:18420"/>
    </ligand>
</feature>
<feature type="binding site" evidence="2">
    <location>
        <begin position="212"/>
        <end position="214"/>
    </location>
    <ligand>
        <name>substrate</name>
    </ligand>
</feature>
<dbReference type="RefSeq" id="WP_256530783.1">
    <property type="nucleotide sequence ID" value="NZ_CP101824.1"/>
</dbReference>
<evidence type="ECO:0000313" key="5">
    <source>
        <dbReference type="Proteomes" id="UP001595846"/>
    </source>
</evidence>
<accession>A0ABD5NM20</accession>
<dbReference type="PANTHER" id="PTHR10291">
    <property type="entry name" value="DEHYDRODOLICHYL DIPHOSPHATE SYNTHASE FAMILY MEMBER"/>
    <property type="match status" value="1"/>
</dbReference>
<keyword evidence="2" id="KW-0479">Metal-binding</keyword>
<dbReference type="GO" id="GO:0004659">
    <property type="term" value="F:prenyltransferase activity"/>
    <property type="evidence" value="ECO:0007669"/>
    <property type="project" value="UniProtKB-UniRule"/>
</dbReference>
<gene>
    <name evidence="2 4" type="primary">uppS</name>
    <name evidence="4" type="ORF">ACFOUR_06895</name>
</gene>
<dbReference type="CDD" id="cd00475">
    <property type="entry name" value="Cis_IPPS"/>
    <property type="match status" value="1"/>
</dbReference>
<comment type="catalytic activity">
    <reaction evidence="2">
        <text>geranylgeranyl diphosphate + 7 isopentenyl diphosphate = tri-trans,hepta-cis-undecaprenyl diphosphate + 7 diphosphate</text>
        <dbReference type="Rhea" id="RHEA:27622"/>
        <dbReference type="ChEBI" id="CHEBI:33019"/>
        <dbReference type="ChEBI" id="CHEBI:57533"/>
        <dbReference type="ChEBI" id="CHEBI:60388"/>
        <dbReference type="ChEBI" id="CHEBI:128769"/>
        <dbReference type="EC" id="2.5.1.89"/>
    </reaction>
</comment>
<feature type="binding site" evidence="2">
    <location>
        <begin position="37"/>
        <end position="40"/>
    </location>
    <ligand>
        <name>substrate</name>
    </ligand>
</feature>
<feature type="binding site" evidence="2">
    <location>
        <position position="225"/>
    </location>
    <ligand>
        <name>Mg(2+)</name>
        <dbReference type="ChEBI" id="CHEBI:18420"/>
    </ligand>
</feature>
<sequence>MRGWFRRRFGASYERLLSREVADADRAPEHVAVIQDGNRRYARRQGESPTTGHREGAKTTERVLEWCQDVGVRELTLYTFSTENFDRPPEQRESLFDLICEKLYEFADADRVHDEEVCIRAIGDVARLPERVQEAVSYAESRTDGYDAFVLNIALAYGGRNELLAAARSVAREVERSELRPDDIDVSTIDSRLYGRPVRDVDLIIRTGGDERTSNFLPWHANGNEAAVYFCTPYWPAFSRTDFLRAVRTYEHRERSWRRTRARRALALLRAMGETELADARAVLGRFRDSLPSTEREAIDDLEVDSQETSLD</sequence>